<dbReference type="KEGG" id="ssan:NX02_28825"/>
<name>W0ANM8_9SPHN</name>
<dbReference type="AlphaFoldDB" id="W0ANM8"/>
<organism evidence="2 3">
    <name type="scientific">Sphingomonas sanxanigenens DSM 19645 = NX02</name>
    <dbReference type="NCBI Taxonomy" id="1123269"/>
    <lineage>
        <taxon>Bacteria</taxon>
        <taxon>Pseudomonadati</taxon>
        <taxon>Pseudomonadota</taxon>
        <taxon>Alphaproteobacteria</taxon>
        <taxon>Sphingomonadales</taxon>
        <taxon>Sphingomonadaceae</taxon>
        <taxon>Sphingomonas</taxon>
    </lineage>
</organism>
<gene>
    <name evidence="2" type="ORF">NX02_28825</name>
</gene>
<evidence type="ECO:0000256" key="1">
    <source>
        <dbReference type="SAM" id="MobiDB-lite"/>
    </source>
</evidence>
<proteinExistence type="predicted"/>
<dbReference type="EMBL" id="CP006644">
    <property type="protein sequence ID" value="AHE57340.1"/>
    <property type="molecule type" value="Genomic_DNA"/>
</dbReference>
<sequence>MPTIRVEANRVGGAASTHRPGSLKTRAADGAAAAIGYDAPADSGESQIDHAIADVNRRGG</sequence>
<accession>W0ANM8</accession>
<evidence type="ECO:0000313" key="2">
    <source>
        <dbReference type="EMBL" id="AHE57340.1"/>
    </source>
</evidence>
<reference evidence="2 3" key="1">
    <citation type="submission" date="2013-07" db="EMBL/GenBank/DDBJ databases">
        <title>Completed genome of Sphingomonas sanxanigenens NX02.</title>
        <authorList>
            <person name="Ma T."/>
            <person name="Huang H."/>
            <person name="Wu M."/>
            <person name="Li X."/>
            <person name="Li G."/>
        </authorList>
    </citation>
    <scope>NUCLEOTIDE SEQUENCE [LARGE SCALE GENOMIC DNA]</scope>
    <source>
        <strain evidence="2 3">NX02</strain>
    </source>
</reference>
<feature type="region of interest" description="Disordered" evidence="1">
    <location>
        <begin position="1"/>
        <end position="24"/>
    </location>
</feature>
<evidence type="ECO:0000313" key="3">
    <source>
        <dbReference type="Proteomes" id="UP000018851"/>
    </source>
</evidence>
<protein>
    <submittedName>
        <fullName evidence="2">Uncharacterized protein</fullName>
    </submittedName>
</protein>
<dbReference type="Proteomes" id="UP000018851">
    <property type="component" value="Chromosome"/>
</dbReference>
<dbReference type="HOGENOM" id="CLU_2939433_0_0_5"/>
<keyword evidence="3" id="KW-1185">Reference proteome</keyword>